<evidence type="ECO:0000256" key="2">
    <source>
        <dbReference type="ARBA" id="ARBA00022829"/>
    </source>
</evidence>
<gene>
    <name evidence="5" type="ORF">A3860_17485</name>
</gene>
<name>A0A1V9G4E3_9BACT</name>
<dbReference type="Pfam" id="PF02195">
    <property type="entry name" value="ParB_N"/>
    <property type="match status" value="1"/>
</dbReference>
<dbReference type="SUPFAM" id="SSF110849">
    <property type="entry name" value="ParB/Sulfiredoxin"/>
    <property type="match status" value="1"/>
</dbReference>
<dbReference type="Gene3D" id="1.10.10.2830">
    <property type="match status" value="1"/>
</dbReference>
<dbReference type="Proteomes" id="UP000192796">
    <property type="component" value="Unassembled WGS sequence"/>
</dbReference>
<keyword evidence="2" id="KW-0159">Chromosome partition</keyword>
<dbReference type="GO" id="GO:0003677">
    <property type="term" value="F:DNA binding"/>
    <property type="evidence" value="ECO:0007669"/>
    <property type="project" value="InterPro"/>
</dbReference>
<reference evidence="5 6" key="1">
    <citation type="submission" date="2016-03" db="EMBL/GenBank/DDBJ databases">
        <title>Niastella vici sp. nov., isolated from farmland soil.</title>
        <authorList>
            <person name="Chen L."/>
            <person name="Wang D."/>
            <person name="Yang S."/>
            <person name="Wang G."/>
        </authorList>
    </citation>
    <scope>NUCLEOTIDE SEQUENCE [LARGE SCALE GENOMIC DNA]</scope>
    <source>
        <strain evidence="5 6">DJ57</strain>
    </source>
</reference>
<dbReference type="SMART" id="SM00470">
    <property type="entry name" value="ParB"/>
    <property type="match status" value="1"/>
</dbReference>
<keyword evidence="6" id="KW-1185">Reference proteome</keyword>
<dbReference type="InterPro" id="IPR004437">
    <property type="entry name" value="ParB/RepB/Spo0J"/>
</dbReference>
<dbReference type="Gene3D" id="3.90.1530.30">
    <property type="match status" value="1"/>
</dbReference>
<proteinExistence type="inferred from homology"/>
<comment type="similarity">
    <text evidence="1">Belongs to the ParB family.</text>
</comment>
<evidence type="ECO:0000313" key="6">
    <source>
        <dbReference type="Proteomes" id="UP000192796"/>
    </source>
</evidence>
<evidence type="ECO:0000259" key="4">
    <source>
        <dbReference type="SMART" id="SM00470"/>
    </source>
</evidence>
<dbReference type="InterPro" id="IPR003115">
    <property type="entry name" value="ParB_N"/>
</dbReference>
<dbReference type="CDD" id="cd16393">
    <property type="entry name" value="SPO0J_N"/>
    <property type="match status" value="1"/>
</dbReference>
<dbReference type="EMBL" id="LVYD01000024">
    <property type="protein sequence ID" value="OQP65457.1"/>
    <property type="molecule type" value="Genomic_DNA"/>
</dbReference>
<dbReference type="InterPro" id="IPR036086">
    <property type="entry name" value="ParB/Sulfiredoxin_sf"/>
</dbReference>
<accession>A0A1V9G4E3</accession>
<sequence>MTDQITVANETIVASTSENQVTQADGIPQRVATTDIIPDPNQPRKTFDEMSMDELVASVRIWGIMQSLSLRKKGDKYMIIHGERRWRAAKEVGLSDVPALTIEATDEEALAMQLIENLQRENVPVMEQAAKFRQMAEQCHLNPSEIAAAVGKTEYFIRQQIKLTDLTPQWQAILTKQGITVKIALQIAVFPANVQKLIYENQVSKEDENAEHPDINLNTYILTKYSGLLSQAVFDTTDSTLDTKMGTCLTCPFNSGCYSLFPGDDKHPQCSNIACFNNKTSIHIKKEFQKAKEDPAIVFVFESYNGTPDEVKTLKEEGLEVFKIGYSDDCTQIVEPVKRSPEEYQEWAKRHGMKKGEIKQGYAKAVKKYETDKSIYDKHVACGRYKKAFIVYDSSDKSTGKYIYVQMNEKKPKNAQANKQKLASGKATLDDINQERTRLQEWSTRKKQLDAQKVHEKIVGGLRESTNFNGSLPKAPSRVDSSMLLFLLFDNISYSVRSKIEKMVKLPPFSHNTADKFLKALETLPKQQVSFVLHQVFLDKYGNFLPGSKEAFMVRKMAESLGIVPISAFEKEQKAEADKRDHRLKEKLAALSEHEKKIKASAKKTPVKQLPSDQKKAAA</sequence>
<feature type="region of interest" description="Disordered" evidence="3">
    <location>
        <begin position="595"/>
        <end position="619"/>
    </location>
</feature>
<dbReference type="GO" id="GO:0005694">
    <property type="term" value="C:chromosome"/>
    <property type="evidence" value="ECO:0007669"/>
    <property type="project" value="TreeGrafter"/>
</dbReference>
<comment type="caution">
    <text evidence="5">The sequence shown here is derived from an EMBL/GenBank/DDBJ whole genome shotgun (WGS) entry which is preliminary data.</text>
</comment>
<dbReference type="Pfam" id="PF17762">
    <property type="entry name" value="HTH_ParB"/>
    <property type="match status" value="1"/>
</dbReference>
<dbReference type="PANTHER" id="PTHR33375">
    <property type="entry name" value="CHROMOSOME-PARTITIONING PROTEIN PARB-RELATED"/>
    <property type="match status" value="1"/>
</dbReference>
<evidence type="ECO:0000313" key="5">
    <source>
        <dbReference type="EMBL" id="OQP65457.1"/>
    </source>
</evidence>
<feature type="domain" description="ParB-like N-terminal" evidence="4">
    <location>
        <begin position="29"/>
        <end position="118"/>
    </location>
</feature>
<dbReference type="STRING" id="1703345.A3860_17485"/>
<dbReference type="OrthoDB" id="9796891at2"/>
<dbReference type="GO" id="GO:0007059">
    <property type="term" value="P:chromosome segregation"/>
    <property type="evidence" value="ECO:0007669"/>
    <property type="project" value="UniProtKB-KW"/>
</dbReference>
<dbReference type="InterPro" id="IPR041468">
    <property type="entry name" value="HTH_ParB/Spo0J"/>
</dbReference>
<evidence type="ECO:0000256" key="3">
    <source>
        <dbReference type="SAM" id="MobiDB-lite"/>
    </source>
</evidence>
<dbReference type="RefSeq" id="WP_081146306.1">
    <property type="nucleotide sequence ID" value="NZ_LVYD01000024.1"/>
</dbReference>
<evidence type="ECO:0000256" key="1">
    <source>
        <dbReference type="ARBA" id="ARBA00006295"/>
    </source>
</evidence>
<dbReference type="NCBIfam" id="TIGR00180">
    <property type="entry name" value="parB_part"/>
    <property type="match status" value="1"/>
</dbReference>
<dbReference type="PANTHER" id="PTHR33375:SF1">
    <property type="entry name" value="CHROMOSOME-PARTITIONING PROTEIN PARB-RELATED"/>
    <property type="match status" value="1"/>
</dbReference>
<protein>
    <recommendedName>
        <fullName evidence="4">ParB-like N-terminal domain-containing protein</fullName>
    </recommendedName>
</protein>
<dbReference type="AlphaFoldDB" id="A0A1V9G4E3"/>
<dbReference type="InterPro" id="IPR050336">
    <property type="entry name" value="Chromosome_partition/occlusion"/>
</dbReference>
<organism evidence="5 6">
    <name type="scientific">Niastella vici</name>
    <dbReference type="NCBI Taxonomy" id="1703345"/>
    <lineage>
        <taxon>Bacteria</taxon>
        <taxon>Pseudomonadati</taxon>
        <taxon>Bacteroidota</taxon>
        <taxon>Chitinophagia</taxon>
        <taxon>Chitinophagales</taxon>
        <taxon>Chitinophagaceae</taxon>
        <taxon>Niastella</taxon>
    </lineage>
</organism>